<sequence length="318" mass="33579">MFPVRRALATALAVLLVTGATACSDDRDGQAETVTRLDVGVVSVIDVAPLYLGISKGFFSARKLQVTPTPRQGGSVIVAAVVSGNQHIGFSNNTSLLIAASRGLPLRIVAAGNQAADGDYAAIFTRADSRISSPKDLIGKNIAVNNLNNVGPLSINAALQASGVDITKVKFVEVSFPEMGAALAQRRVDAAWAVEPFATAIKAAGGAKVVLRPYPLVAPHFPVASYFTSQSYAASDPDVVDRFRQAMNESLTYAQNHPDEIRKILPTYIDLTPEIAAGVVLPEWSTDIGAPLLQRTAKLAHEYGYLTTEPDVARLVGG</sequence>
<comment type="similarity">
    <text evidence="2">Belongs to the bacterial solute-binding protein SsuA/TauA family.</text>
</comment>
<keyword evidence="3 4" id="KW-0732">Signal</keyword>
<dbReference type="PANTHER" id="PTHR30024">
    <property type="entry name" value="ALIPHATIC SULFONATES-BINDING PROTEIN-RELATED"/>
    <property type="match status" value="1"/>
</dbReference>
<keyword evidence="7" id="KW-1185">Reference proteome</keyword>
<evidence type="ECO:0000259" key="5">
    <source>
        <dbReference type="Pfam" id="PF09084"/>
    </source>
</evidence>
<dbReference type="SUPFAM" id="SSF53850">
    <property type="entry name" value="Periplasmic binding protein-like II"/>
    <property type="match status" value="1"/>
</dbReference>
<accession>A0A919W490</accession>
<dbReference type="AlphaFoldDB" id="A0A919W490"/>
<protein>
    <submittedName>
        <fullName evidence="6">ABC transporter substrate-binding protein</fullName>
    </submittedName>
</protein>
<comment type="caution">
    <text evidence="6">The sequence shown here is derived from an EMBL/GenBank/DDBJ whole genome shotgun (WGS) entry which is preliminary data.</text>
</comment>
<dbReference type="Pfam" id="PF09084">
    <property type="entry name" value="NMT1"/>
    <property type="match status" value="1"/>
</dbReference>
<evidence type="ECO:0000256" key="4">
    <source>
        <dbReference type="SAM" id="SignalP"/>
    </source>
</evidence>
<dbReference type="PANTHER" id="PTHR30024:SF47">
    <property type="entry name" value="TAURINE-BINDING PERIPLASMIC PROTEIN"/>
    <property type="match status" value="1"/>
</dbReference>
<name>A0A919W490_9ACTN</name>
<evidence type="ECO:0000313" key="6">
    <source>
        <dbReference type="EMBL" id="GIM93649.1"/>
    </source>
</evidence>
<dbReference type="EMBL" id="BOQN01000068">
    <property type="protein sequence ID" value="GIM93649.1"/>
    <property type="molecule type" value="Genomic_DNA"/>
</dbReference>
<feature type="chain" id="PRO_5037748942" evidence="4">
    <location>
        <begin position="23"/>
        <end position="318"/>
    </location>
</feature>
<evidence type="ECO:0000313" key="7">
    <source>
        <dbReference type="Proteomes" id="UP000677082"/>
    </source>
</evidence>
<dbReference type="PROSITE" id="PS51257">
    <property type="entry name" value="PROKAR_LIPOPROTEIN"/>
    <property type="match status" value="1"/>
</dbReference>
<feature type="signal peptide" evidence="4">
    <location>
        <begin position="1"/>
        <end position="22"/>
    </location>
</feature>
<evidence type="ECO:0000256" key="1">
    <source>
        <dbReference type="ARBA" id="ARBA00004418"/>
    </source>
</evidence>
<comment type="subcellular location">
    <subcellularLocation>
        <location evidence="1">Periplasm</location>
    </subcellularLocation>
</comment>
<proteinExistence type="inferred from homology"/>
<dbReference type="Gene3D" id="3.40.190.10">
    <property type="entry name" value="Periplasmic binding protein-like II"/>
    <property type="match status" value="2"/>
</dbReference>
<organism evidence="6 7">
    <name type="scientific">Paractinoplanes toevensis</name>
    <dbReference type="NCBI Taxonomy" id="571911"/>
    <lineage>
        <taxon>Bacteria</taxon>
        <taxon>Bacillati</taxon>
        <taxon>Actinomycetota</taxon>
        <taxon>Actinomycetes</taxon>
        <taxon>Micromonosporales</taxon>
        <taxon>Micromonosporaceae</taxon>
        <taxon>Paractinoplanes</taxon>
    </lineage>
</organism>
<feature type="domain" description="SsuA/THI5-like" evidence="5">
    <location>
        <begin position="46"/>
        <end position="260"/>
    </location>
</feature>
<gene>
    <name evidence="6" type="ORF">Ato02nite_054420</name>
</gene>
<dbReference type="GO" id="GO:0042597">
    <property type="term" value="C:periplasmic space"/>
    <property type="evidence" value="ECO:0007669"/>
    <property type="project" value="UniProtKB-SubCell"/>
</dbReference>
<reference evidence="6 7" key="1">
    <citation type="submission" date="2021-03" db="EMBL/GenBank/DDBJ databases">
        <title>Whole genome shotgun sequence of Actinoplanes toevensis NBRC 105298.</title>
        <authorList>
            <person name="Komaki H."/>
            <person name="Tamura T."/>
        </authorList>
    </citation>
    <scope>NUCLEOTIDE SEQUENCE [LARGE SCALE GENOMIC DNA]</scope>
    <source>
        <strain evidence="6 7">NBRC 105298</strain>
    </source>
</reference>
<dbReference type="Proteomes" id="UP000677082">
    <property type="component" value="Unassembled WGS sequence"/>
</dbReference>
<evidence type="ECO:0000256" key="3">
    <source>
        <dbReference type="ARBA" id="ARBA00022729"/>
    </source>
</evidence>
<dbReference type="RefSeq" id="WP_213009451.1">
    <property type="nucleotide sequence ID" value="NZ_BOQN01000068.1"/>
</dbReference>
<dbReference type="InterPro" id="IPR015168">
    <property type="entry name" value="SsuA/THI5"/>
</dbReference>
<evidence type="ECO:0000256" key="2">
    <source>
        <dbReference type="ARBA" id="ARBA00010742"/>
    </source>
</evidence>